<proteinExistence type="predicted"/>
<evidence type="ECO:0000256" key="2">
    <source>
        <dbReference type="SAM" id="SignalP"/>
    </source>
</evidence>
<name>A0A7R8YR44_HERIL</name>
<evidence type="ECO:0000313" key="4">
    <source>
        <dbReference type="Proteomes" id="UP000594454"/>
    </source>
</evidence>
<evidence type="ECO:0000256" key="1">
    <source>
        <dbReference type="SAM" id="MobiDB-lite"/>
    </source>
</evidence>
<accession>A0A7R8YR44</accession>
<feature type="signal peptide" evidence="2">
    <location>
        <begin position="1"/>
        <end position="23"/>
    </location>
</feature>
<dbReference type="OrthoDB" id="8068968at2759"/>
<organism evidence="3 4">
    <name type="scientific">Hermetia illucens</name>
    <name type="common">Black soldier fly</name>
    <dbReference type="NCBI Taxonomy" id="343691"/>
    <lineage>
        <taxon>Eukaryota</taxon>
        <taxon>Metazoa</taxon>
        <taxon>Ecdysozoa</taxon>
        <taxon>Arthropoda</taxon>
        <taxon>Hexapoda</taxon>
        <taxon>Insecta</taxon>
        <taxon>Pterygota</taxon>
        <taxon>Neoptera</taxon>
        <taxon>Endopterygota</taxon>
        <taxon>Diptera</taxon>
        <taxon>Brachycera</taxon>
        <taxon>Stratiomyomorpha</taxon>
        <taxon>Stratiomyidae</taxon>
        <taxon>Hermetiinae</taxon>
        <taxon>Hermetia</taxon>
    </lineage>
</organism>
<dbReference type="Proteomes" id="UP000594454">
    <property type="component" value="Chromosome 2"/>
</dbReference>
<feature type="compositionally biased region" description="Acidic residues" evidence="1">
    <location>
        <begin position="136"/>
        <end position="148"/>
    </location>
</feature>
<protein>
    <submittedName>
        <fullName evidence="3">Uncharacterized protein</fullName>
    </submittedName>
</protein>
<dbReference type="AlphaFoldDB" id="A0A7R8YR44"/>
<dbReference type="EMBL" id="LR899010">
    <property type="protein sequence ID" value="CAD7082323.1"/>
    <property type="molecule type" value="Genomic_DNA"/>
</dbReference>
<dbReference type="InParanoid" id="A0A7R8YR44"/>
<keyword evidence="2" id="KW-0732">Signal</keyword>
<reference evidence="3 4" key="1">
    <citation type="submission" date="2020-11" db="EMBL/GenBank/DDBJ databases">
        <authorList>
            <person name="Wallbank WR R."/>
            <person name="Pardo Diaz C."/>
            <person name="Kozak K."/>
            <person name="Martin S."/>
            <person name="Jiggins C."/>
            <person name="Moest M."/>
            <person name="Warren A I."/>
            <person name="Generalovic N T."/>
            <person name="Byers J.R.P. K."/>
            <person name="Montejo-Kovacevich G."/>
            <person name="Yen C E."/>
        </authorList>
    </citation>
    <scope>NUCLEOTIDE SEQUENCE [LARGE SCALE GENOMIC DNA]</scope>
</reference>
<gene>
    <name evidence="3" type="ORF">HERILL_LOCUS5362</name>
</gene>
<keyword evidence="4" id="KW-1185">Reference proteome</keyword>
<evidence type="ECO:0000313" key="3">
    <source>
        <dbReference type="EMBL" id="CAD7082323.1"/>
    </source>
</evidence>
<feature type="chain" id="PRO_5031252258" evidence="2">
    <location>
        <begin position="24"/>
        <end position="261"/>
    </location>
</feature>
<sequence>MQRLPILLLAIAIFALAAADARASSNQELQNAINCKSVCGDCRCRGYYCGEECICECDSENEEDIRCLATMHNKCKKLRFPFEVLIQGPSGNRFMRSALLFEEIYQQCLKHDAQNKRKTIVLYKPQQKRSRRQAEDGGEEPAPPEEEPIVGAPQQSPPENDAPSGTDGEQVPAAAEESETNVDAPTVGIPLALALPAARAKSRLTLTTIRAQYEAALARLRARLAATRPFLIGAGAAAGGIAAAAAIPKPPPLPVQPLFTF</sequence>
<feature type="region of interest" description="Disordered" evidence="1">
    <location>
        <begin position="120"/>
        <end position="183"/>
    </location>
</feature>